<evidence type="ECO:0000313" key="7">
    <source>
        <dbReference type="Proteomes" id="UP000039217"/>
    </source>
</evidence>
<evidence type="ECO:0000313" key="8">
    <source>
        <dbReference type="Proteomes" id="UP000044938"/>
    </source>
</evidence>
<evidence type="ECO:0000313" key="3">
    <source>
        <dbReference type="EMBL" id="CNU45054.1"/>
    </source>
</evidence>
<evidence type="ECO:0000313" key="2">
    <source>
        <dbReference type="EMBL" id="CKS39385.1"/>
    </source>
</evidence>
<sequence>MRISCDESNWRSKLLPSTIKVAGAAMTSSTVDAASAVIQGRRITHPTQRDQNQDCVLAGRRDQCTNADRLAAARANVASTAGVRVADVSIATATARIAPVAIDLSAGVLIR</sequence>
<evidence type="ECO:0000313" key="10">
    <source>
        <dbReference type="Proteomes" id="UP000048948"/>
    </source>
</evidence>
<dbReference type="Proteomes" id="UP000046947">
    <property type="component" value="Unassembled WGS sequence"/>
</dbReference>
<dbReference type="EMBL" id="CSAJ01000027">
    <property type="protein sequence ID" value="COV51830.1"/>
    <property type="molecule type" value="Genomic_DNA"/>
</dbReference>
<dbReference type="AlphaFoldDB" id="A0A655ADE3"/>
<organism evidence="2 10">
    <name type="scientific">Mycobacterium tuberculosis</name>
    <dbReference type="NCBI Taxonomy" id="1773"/>
    <lineage>
        <taxon>Bacteria</taxon>
        <taxon>Bacillati</taxon>
        <taxon>Actinomycetota</taxon>
        <taxon>Actinomycetes</taxon>
        <taxon>Mycobacteriales</taxon>
        <taxon>Mycobacteriaceae</taxon>
        <taxon>Mycobacterium</taxon>
        <taxon>Mycobacterium tuberculosis complex</taxon>
    </lineage>
</organism>
<dbReference type="Proteomes" id="UP000048948">
    <property type="component" value="Unassembled WGS sequence"/>
</dbReference>
<gene>
    <name evidence="3" type="ORF">ERS007661_00690</name>
    <name evidence="1" type="ORF">ERS007688_02636</name>
    <name evidence="4" type="ORF">ERS007720_00390</name>
    <name evidence="5" type="ORF">ERS007739_03795</name>
    <name evidence="2" type="ORF">ERS027646_01777</name>
</gene>
<dbReference type="Proteomes" id="UP000039217">
    <property type="component" value="Unassembled WGS sequence"/>
</dbReference>
<reference evidence="6 7" key="2">
    <citation type="submission" date="2015-03" db="EMBL/GenBank/DDBJ databases">
        <authorList>
            <consortium name="Pathogen Informatics"/>
        </authorList>
    </citation>
    <scope>NUCLEOTIDE SEQUENCE [LARGE SCALE GENOMIC DNA]</scope>
    <source>
        <strain evidence="2 10">Bir 172</strain>
        <strain evidence="3 7">D00501624</strain>
        <strain evidence="1 9">H09601792</strain>
        <strain evidence="4 8">M09401471</strain>
        <strain evidence="6">N09902308</strain>
    </source>
</reference>
<evidence type="ECO:0000313" key="1">
    <source>
        <dbReference type="EMBL" id="CFE57832.1"/>
    </source>
</evidence>
<dbReference type="Proteomes" id="UP000044938">
    <property type="component" value="Unassembled WGS sequence"/>
</dbReference>
<dbReference type="EMBL" id="CNGE01000283">
    <property type="protein sequence ID" value="CKS39385.1"/>
    <property type="molecule type" value="Genomic_DNA"/>
</dbReference>
<reference evidence="5" key="1">
    <citation type="submission" date="2015-03" db="EMBL/GenBank/DDBJ databases">
        <authorList>
            <consortium name="Pathogen Informatics"/>
            <person name="Murphy D."/>
        </authorList>
    </citation>
    <scope>NUCLEOTIDE SEQUENCE</scope>
    <source>
        <strain evidence="5">N09902308</strain>
    </source>
</reference>
<evidence type="ECO:0000313" key="9">
    <source>
        <dbReference type="Proteomes" id="UP000046947"/>
    </source>
</evidence>
<name>A0A655ADE3_MYCTX</name>
<evidence type="ECO:0000313" key="4">
    <source>
        <dbReference type="EMBL" id="COV51830.1"/>
    </source>
</evidence>
<dbReference type="Proteomes" id="UP000039021">
    <property type="component" value="Unassembled WGS sequence"/>
</dbReference>
<evidence type="ECO:0000313" key="6">
    <source>
        <dbReference type="Proteomes" id="UP000039021"/>
    </source>
</evidence>
<protein>
    <submittedName>
        <fullName evidence="2">Uncharacterized protein</fullName>
    </submittedName>
</protein>
<dbReference type="EMBL" id="CQQC01000150">
    <property type="protein sequence ID" value="CNU45054.1"/>
    <property type="molecule type" value="Genomic_DNA"/>
</dbReference>
<dbReference type="EMBL" id="CFOH01000466">
    <property type="protein sequence ID" value="CFE57832.1"/>
    <property type="molecule type" value="Genomic_DNA"/>
</dbReference>
<dbReference type="EMBL" id="CSBK01002085">
    <property type="protein sequence ID" value="COZ47519.1"/>
    <property type="molecule type" value="Genomic_DNA"/>
</dbReference>
<evidence type="ECO:0000313" key="5">
    <source>
        <dbReference type="EMBL" id="COZ47519.1"/>
    </source>
</evidence>
<proteinExistence type="predicted"/>
<accession>A0A655ADE3</accession>